<dbReference type="Pfam" id="PF02464">
    <property type="entry name" value="CinA"/>
    <property type="match status" value="1"/>
</dbReference>
<dbReference type="InterPro" id="IPR050101">
    <property type="entry name" value="CinA"/>
</dbReference>
<dbReference type="EMBL" id="BJXL01000051">
    <property type="protein sequence ID" value="GEM83576.1"/>
    <property type="molecule type" value="Genomic_DNA"/>
</dbReference>
<dbReference type="Gene3D" id="3.30.70.2860">
    <property type="match status" value="1"/>
</dbReference>
<dbReference type="InterPro" id="IPR036653">
    <property type="entry name" value="CinA-like_C"/>
</dbReference>
<organism evidence="3 4">
    <name type="scientific">Meiothermus hypogaeus NBRC 106114</name>
    <dbReference type="NCBI Taxonomy" id="1227553"/>
    <lineage>
        <taxon>Bacteria</taxon>
        <taxon>Thermotogati</taxon>
        <taxon>Deinococcota</taxon>
        <taxon>Deinococci</taxon>
        <taxon>Thermales</taxon>
        <taxon>Thermaceae</taxon>
        <taxon>Meiothermus</taxon>
    </lineage>
</organism>
<dbReference type="HAMAP" id="MF_00226_B">
    <property type="entry name" value="CinA_B"/>
    <property type="match status" value="1"/>
</dbReference>
<dbReference type="SUPFAM" id="SSF142433">
    <property type="entry name" value="CinA-like"/>
    <property type="match status" value="1"/>
</dbReference>
<dbReference type="InterPro" id="IPR001453">
    <property type="entry name" value="MoaB/Mog_dom"/>
</dbReference>
<name>A0A511R3K3_9DEIN</name>
<dbReference type="NCBIfam" id="TIGR00199">
    <property type="entry name" value="PncC_domain"/>
    <property type="match status" value="1"/>
</dbReference>
<evidence type="ECO:0000313" key="4">
    <source>
        <dbReference type="Proteomes" id="UP000321197"/>
    </source>
</evidence>
<dbReference type="SUPFAM" id="SSF53218">
    <property type="entry name" value="Molybdenum cofactor biosynthesis proteins"/>
    <property type="match status" value="1"/>
</dbReference>
<sequence>MFLAEIIGVGDELIYGETVDTNTAEIAVSLQPYAVEVRRTLRVADDLETLAQEVRQAWQKARLVVLSGGLGPTPDDITREAIAAALDEDLQLDPAVLEWLERIFANRGWRMPEANRKQAQKIPSARWIENPRGTAPGWWVHQEDKDLVCLPGPPAEWRPMWAEILPQLHLPQKPYKQVTFKTFGLGESRIVELLGELFKRNGQVEVGTYAKMDGVAVVVRGEPGLVDRLVAQIRPLLGEAVWGRDADTLPVLVLKRLEAQQATLATLESMTGGVLGALLTGVAGASKSYLGGLVPYHPSAKSQLPIDPGVAAQHGVVSAAFAEALASAARHMLNSTYALSTTGVAGPESLEGQPVGTLFVGLAGPGGVKSRHFHLPGANRDMLRQRAAHAALAFLVGELQ</sequence>
<dbReference type="Proteomes" id="UP000321197">
    <property type="component" value="Unassembled WGS sequence"/>
</dbReference>
<dbReference type="AlphaFoldDB" id="A0A511R3K3"/>
<dbReference type="Gene3D" id="3.90.950.20">
    <property type="entry name" value="CinA-like"/>
    <property type="match status" value="1"/>
</dbReference>
<protein>
    <recommendedName>
        <fullName evidence="1">CinA-like protein</fullName>
    </recommendedName>
</protein>
<comment type="caution">
    <text evidence="3">The sequence shown here is derived from an EMBL/GenBank/DDBJ whole genome shotgun (WGS) entry which is preliminary data.</text>
</comment>
<dbReference type="CDD" id="cd00885">
    <property type="entry name" value="cinA"/>
    <property type="match status" value="1"/>
</dbReference>
<accession>A0A511R3K3</accession>
<evidence type="ECO:0000256" key="1">
    <source>
        <dbReference type="HAMAP-Rule" id="MF_00226"/>
    </source>
</evidence>
<dbReference type="PIRSF" id="PIRSF006728">
    <property type="entry name" value="CinA"/>
    <property type="match status" value="1"/>
</dbReference>
<evidence type="ECO:0000313" key="3">
    <source>
        <dbReference type="EMBL" id="GEM83576.1"/>
    </source>
</evidence>
<proteinExistence type="inferred from homology"/>
<evidence type="ECO:0000259" key="2">
    <source>
        <dbReference type="SMART" id="SM00852"/>
    </source>
</evidence>
<dbReference type="PANTHER" id="PTHR13939:SF0">
    <property type="entry name" value="NMN AMIDOHYDROLASE-LIKE PROTEIN YFAY"/>
    <property type="match status" value="1"/>
</dbReference>
<dbReference type="InterPro" id="IPR008136">
    <property type="entry name" value="CinA_C"/>
</dbReference>
<dbReference type="PANTHER" id="PTHR13939">
    <property type="entry name" value="NICOTINAMIDE-NUCLEOTIDE AMIDOHYDROLASE PNCC"/>
    <property type="match status" value="1"/>
</dbReference>
<dbReference type="RefSeq" id="WP_119341349.1">
    <property type="nucleotide sequence ID" value="NZ_BJXL01000051.1"/>
</dbReference>
<reference evidence="3 4" key="1">
    <citation type="submission" date="2019-07" db="EMBL/GenBank/DDBJ databases">
        <title>Whole genome shotgun sequence of Meiothermus hypogaeus NBRC 106114.</title>
        <authorList>
            <person name="Hosoyama A."/>
            <person name="Uohara A."/>
            <person name="Ohji S."/>
            <person name="Ichikawa N."/>
        </authorList>
    </citation>
    <scope>NUCLEOTIDE SEQUENCE [LARGE SCALE GENOMIC DNA]</scope>
    <source>
        <strain evidence="3 4">NBRC 106114</strain>
    </source>
</reference>
<dbReference type="SMART" id="SM00852">
    <property type="entry name" value="MoCF_biosynth"/>
    <property type="match status" value="1"/>
</dbReference>
<dbReference type="Gene3D" id="3.40.980.10">
    <property type="entry name" value="MoaB/Mog-like domain"/>
    <property type="match status" value="1"/>
</dbReference>
<dbReference type="Pfam" id="PF00994">
    <property type="entry name" value="MoCF_biosynth"/>
    <property type="match status" value="1"/>
</dbReference>
<dbReference type="OrthoDB" id="9801454at2"/>
<feature type="domain" description="MoaB/Mog" evidence="2">
    <location>
        <begin position="5"/>
        <end position="171"/>
    </location>
</feature>
<gene>
    <name evidence="3" type="ORF">MHY01S_17420</name>
</gene>
<dbReference type="NCBIfam" id="TIGR00200">
    <property type="entry name" value="cinA_nterm"/>
    <property type="match status" value="1"/>
</dbReference>
<comment type="similarity">
    <text evidence="1">Belongs to the CinA family.</text>
</comment>
<dbReference type="InterPro" id="IPR041424">
    <property type="entry name" value="CinA_KH"/>
</dbReference>
<dbReference type="InterPro" id="IPR008135">
    <property type="entry name" value="Competence-induced_CinA"/>
</dbReference>
<dbReference type="InterPro" id="IPR036425">
    <property type="entry name" value="MoaB/Mog-like_dom_sf"/>
</dbReference>
<dbReference type="Pfam" id="PF18146">
    <property type="entry name" value="CinA_KH"/>
    <property type="match status" value="1"/>
</dbReference>